<reference evidence="1 2" key="1">
    <citation type="submission" date="2012-11" db="EMBL/GenBank/DDBJ databases">
        <title>Whole genome sequence of Acetobacter orientalis 21F-2.</title>
        <authorList>
            <person name="Azuma Y."/>
            <person name="Higashiura N."/>
            <person name="Hirakawa H."/>
            <person name="Matsushita K."/>
        </authorList>
    </citation>
    <scope>NUCLEOTIDE SEQUENCE [LARGE SCALE GENOMIC DNA]</scope>
    <source>
        <strain evidence="1 2">21F-2</strain>
    </source>
</reference>
<dbReference type="PANTHER" id="PTHR33986">
    <property type="entry name" value="OS02G0535700 PROTEIN"/>
    <property type="match status" value="1"/>
</dbReference>
<dbReference type="PANTHER" id="PTHR33986:SF15">
    <property type="entry name" value="MITOCHONDRIAL FISSION PROTEIN ELM1"/>
    <property type="match status" value="1"/>
</dbReference>
<dbReference type="Proteomes" id="UP000032670">
    <property type="component" value="Unassembled WGS sequence"/>
</dbReference>
<accession>A0A6N3SVD0</accession>
<gene>
    <name evidence="1" type="ORF">Abor_014_042</name>
</gene>
<name>A0A0D6NII9_9PROT</name>
<sequence length="341" mass="36117">MVDPLYAQTEPFFESGADPTPPAQALVVGEDFAGMRSQALGLVERAGWQGAFRAIHPTRVARLALRGPALWHRPFLQDTQGVPLMPAAQAAQAVVSIGGKGGAIGAALRSAGRPVVQIQNPRLPLRYFDLVIACVHDEISGPNVLLGRTALHGLTPEVLAQARAEWAPRFAHLPRPLIAGLVGGSNGRFTLGEGEAARLGVILAKAVGKQGGSLFVTTSRRTDPKAQVVLTDLVEAVGGTVWDGEGDNPYRGLIACADHVVVTTDSVSMISEAVAGQAPVSVFPLPGKSRRIACFTDVLEQAGRVRMLHPLSGFEKLDPWPVEPLDDTPAIAAEMHRRLGF</sequence>
<dbReference type="InterPro" id="IPR009367">
    <property type="entry name" value="Elm1-like"/>
</dbReference>
<proteinExistence type="predicted"/>
<dbReference type="STRING" id="1231341.Abor_014_042"/>
<dbReference type="AlphaFoldDB" id="A0A0D6NII9"/>
<evidence type="ECO:0000313" key="1">
    <source>
        <dbReference type="EMBL" id="GAN65877.1"/>
    </source>
</evidence>
<keyword evidence="2" id="KW-1185">Reference proteome</keyword>
<evidence type="ECO:0008006" key="3">
    <source>
        <dbReference type="Google" id="ProtNLM"/>
    </source>
</evidence>
<protein>
    <recommendedName>
        <fullName evidence="3">Mitochondrial fission protein ELM1</fullName>
    </recommendedName>
</protein>
<evidence type="ECO:0000313" key="2">
    <source>
        <dbReference type="Proteomes" id="UP000032670"/>
    </source>
</evidence>
<dbReference type="EMBL" id="BAMX01000014">
    <property type="protein sequence ID" value="GAN65877.1"/>
    <property type="molecule type" value="Genomic_DNA"/>
</dbReference>
<organism evidence="1 2">
    <name type="scientific">Acetobacter orientalis</name>
    <dbReference type="NCBI Taxonomy" id="146474"/>
    <lineage>
        <taxon>Bacteria</taxon>
        <taxon>Pseudomonadati</taxon>
        <taxon>Pseudomonadota</taxon>
        <taxon>Alphaproteobacteria</taxon>
        <taxon>Acetobacterales</taxon>
        <taxon>Acetobacteraceae</taxon>
        <taxon>Acetobacter</taxon>
    </lineage>
</organism>
<comment type="caution">
    <text evidence="1">The sequence shown here is derived from an EMBL/GenBank/DDBJ whole genome shotgun (WGS) entry which is preliminary data.</text>
</comment>
<dbReference type="Pfam" id="PF06258">
    <property type="entry name" value="Mito_fiss_Elm1"/>
    <property type="match status" value="1"/>
</dbReference>
<accession>A0A0D6NII9</accession>